<keyword evidence="3" id="KW-0964">Secreted</keyword>
<dbReference type="Proteomes" id="UP000319801">
    <property type="component" value="Unassembled WGS sequence"/>
</dbReference>
<dbReference type="EMBL" id="VCAZ01000011">
    <property type="protein sequence ID" value="TSK38470.1"/>
    <property type="molecule type" value="Genomic_DNA"/>
</dbReference>
<accession>A0A556TQW7</accession>
<reference evidence="9 10" key="1">
    <citation type="journal article" date="2019" name="Genome Biol. Evol.">
        <title>Whole-Genome Sequencing of the Giant Devil Catfish, Bagarius yarrelli.</title>
        <authorList>
            <person name="Jiang W."/>
            <person name="Lv Y."/>
            <person name="Cheng L."/>
            <person name="Yang K."/>
            <person name="Chao B."/>
            <person name="Wang X."/>
            <person name="Li Y."/>
            <person name="Pan X."/>
            <person name="You X."/>
            <person name="Zhang Y."/>
            <person name="Yang J."/>
            <person name="Li J."/>
            <person name="Zhang X."/>
            <person name="Liu S."/>
            <person name="Sun C."/>
            <person name="Yang J."/>
            <person name="Shi Q."/>
        </authorList>
    </citation>
    <scope>NUCLEOTIDE SEQUENCE [LARGE SCALE GENOMIC DNA]</scope>
    <source>
        <strain evidence="9">JWS20170419001</strain>
        <tissue evidence="9">Muscle</tissue>
    </source>
</reference>
<evidence type="ECO:0000256" key="7">
    <source>
        <dbReference type="SAM" id="MobiDB-lite"/>
    </source>
</evidence>
<keyword evidence="4 8" id="KW-0732">Signal</keyword>
<evidence type="ECO:0000256" key="2">
    <source>
        <dbReference type="ARBA" id="ARBA00010575"/>
    </source>
</evidence>
<keyword evidence="5 6" id="KW-1015">Disulfide bond</keyword>
<dbReference type="OrthoDB" id="8771893at2759"/>
<evidence type="ECO:0000313" key="10">
    <source>
        <dbReference type="Proteomes" id="UP000319801"/>
    </source>
</evidence>
<evidence type="ECO:0000256" key="8">
    <source>
        <dbReference type="SAM" id="SignalP"/>
    </source>
</evidence>
<evidence type="ECO:0000313" key="9">
    <source>
        <dbReference type="EMBL" id="TSK38470.1"/>
    </source>
</evidence>
<dbReference type="GO" id="GO:0010460">
    <property type="term" value="P:positive regulation of heart rate"/>
    <property type="evidence" value="ECO:0007669"/>
    <property type="project" value="TreeGrafter"/>
</dbReference>
<dbReference type="Pfam" id="PF00214">
    <property type="entry name" value="Calc_CGRP_IAPP"/>
    <property type="match status" value="1"/>
</dbReference>
<feature type="disulfide bond" evidence="6">
    <location>
        <begin position="85"/>
        <end position="90"/>
    </location>
</feature>
<dbReference type="PANTHER" id="PTHR23414:SF3">
    <property type="entry name" value="PRO-ADRENOMEDULLIN"/>
    <property type="match status" value="1"/>
</dbReference>
<dbReference type="GO" id="GO:0005615">
    <property type="term" value="C:extracellular space"/>
    <property type="evidence" value="ECO:0007669"/>
    <property type="project" value="TreeGrafter"/>
</dbReference>
<gene>
    <name evidence="9" type="ORF">Baya_2886</name>
</gene>
<dbReference type="GO" id="GO:0007189">
    <property type="term" value="P:adenylate cyclase-activating G protein-coupled receptor signaling pathway"/>
    <property type="evidence" value="ECO:0007669"/>
    <property type="project" value="TreeGrafter"/>
</dbReference>
<dbReference type="AlphaFoldDB" id="A0A556TQW7"/>
<name>A0A556TQW7_BAGYA</name>
<comment type="caution">
    <text evidence="9">The sequence shown here is derived from an EMBL/GenBank/DDBJ whole genome shotgun (WGS) entry which is preliminary data.</text>
</comment>
<dbReference type="GO" id="GO:1990410">
    <property type="term" value="P:adrenomedullin receptor signaling pathway"/>
    <property type="evidence" value="ECO:0007669"/>
    <property type="project" value="TreeGrafter"/>
</dbReference>
<dbReference type="InterPro" id="IPR051665">
    <property type="entry name" value="Adrenomedullin-reg_peptide"/>
</dbReference>
<evidence type="ECO:0000256" key="1">
    <source>
        <dbReference type="ARBA" id="ARBA00004613"/>
    </source>
</evidence>
<dbReference type="GO" id="GO:0031700">
    <property type="term" value="F:adrenomedullin receptor binding"/>
    <property type="evidence" value="ECO:0007669"/>
    <property type="project" value="TreeGrafter"/>
</dbReference>
<feature type="chain" id="PRO_5022114423" evidence="8">
    <location>
        <begin position="24"/>
        <end position="144"/>
    </location>
</feature>
<protein>
    <submittedName>
        <fullName evidence="9">ADM</fullName>
    </submittedName>
</protein>
<organism evidence="9 10">
    <name type="scientific">Bagarius yarrelli</name>
    <name type="common">Goonch</name>
    <name type="synonym">Bagrus yarrelli</name>
    <dbReference type="NCBI Taxonomy" id="175774"/>
    <lineage>
        <taxon>Eukaryota</taxon>
        <taxon>Metazoa</taxon>
        <taxon>Chordata</taxon>
        <taxon>Craniata</taxon>
        <taxon>Vertebrata</taxon>
        <taxon>Euteleostomi</taxon>
        <taxon>Actinopterygii</taxon>
        <taxon>Neopterygii</taxon>
        <taxon>Teleostei</taxon>
        <taxon>Ostariophysi</taxon>
        <taxon>Siluriformes</taxon>
        <taxon>Sisoridae</taxon>
        <taxon>Sisorinae</taxon>
        <taxon>Bagarius</taxon>
    </lineage>
</organism>
<proteinExistence type="inferred from homology"/>
<comment type="subcellular location">
    <subcellularLocation>
        <location evidence="1">Secreted</location>
    </subcellularLocation>
</comment>
<dbReference type="GO" id="GO:0003073">
    <property type="term" value="P:regulation of systemic arterial blood pressure"/>
    <property type="evidence" value="ECO:0007669"/>
    <property type="project" value="TreeGrafter"/>
</dbReference>
<keyword evidence="10" id="KW-1185">Reference proteome</keyword>
<evidence type="ECO:0000256" key="6">
    <source>
        <dbReference type="PIRSR" id="PIRSR621116-50"/>
    </source>
</evidence>
<feature type="signal peptide" evidence="8">
    <location>
        <begin position="1"/>
        <end position="23"/>
    </location>
</feature>
<evidence type="ECO:0000256" key="4">
    <source>
        <dbReference type="ARBA" id="ARBA00022729"/>
    </source>
</evidence>
<sequence>MKKVSESILLWGLLAAFVPCAISVALPSNDNKEKKPDMALEKRDLFLLRSLEDSVEPLIQREKRTIRTPVSQSSKHQNKRRKRGCNLLTCSVHDLAYRISHLSNKMDNAPLHKISPCGYGRRRRRYLPQRSALTLRLKTTKPLL</sequence>
<evidence type="ECO:0000256" key="5">
    <source>
        <dbReference type="ARBA" id="ARBA00023157"/>
    </source>
</evidence>
<dbReference type="PANTHER" id="PTHR23414">
    <property type="entry name" value="ADRENOMEDULLIN, ADM"/>
    <property type="match status" value="1"/>
</dbReference>
<feature type="region of interest" description="Disordered" evidence="7">
    <location>
        <begin position="63"/>
        <end position="82"/>
    </location>
</feature>
<evidence type="ECO:0000256" key="3">
    <source>
        <dbReference type="ARBA" id="ARBA00022525"/>
    </source>
</evidence>
<dbReference type="InterPro" id="IPR021116">
    <property type="entry name" value="Calcitonin/adrenomedullin"/>
</dbReference>
<dbReference type="GO" id="GO:0005179">
    <property type="term" value="F:hormone activity"/>
    <property type="evidence" value="ECO:0007669"/>
    <property type="project" value="InterPro"/>
</dbReference>
<comment type="similarity">
    <text evidence="2">Belongs to the adrenomedullin family.</text>
</comment>